<dbReference type="Proteomes" id="UP000557566">
    <property type="component" value="Unassembled WGS sequence"/>
</dbReference>
<dbReference type="PANTHER" id="PTHR48022:SF66">
    <property type="entry name" value="MFS HEXOSE TRANSPORTER"/>
    <property type="match status" value="1"/>
</dbReference>
<sequence>MAMTMDHGRPESLAQQAAHVTWYREPHLRRLYFLSIFLLMGSATTGFDGMLQNTSQQMDAWKAYFPEHRDANKLGILINMYSVGSITSFLVAPYMADTLGRKPTIMAGCVVMTAGACVTAFGSGYGMYIGGRFVIGFGSSLSHVCSPMLLAEICHPQHRGRLTTLYNCLWNLGSLLVSLAGWATASIDNDWAWRSITFLQVAPSVVQLVGICWVPESPRFLVSAGRPGQALAVLAEHHGGGDANNATVVFEYREIKETIAAEDKANRSTSYLDFFKTRGNRWRLAIVVSLGIISQYSGNALFSNYMDIVYEGAGIQGQNKKLALSAGKTIMDLLVSVAAAFSVDRVGRRPLFLTATAGMVVAFAGWTLVGAVYENSRVSTPEQPGGGIRYTNKSAGYSQIAFVWLFGIFYDIGFSGLLVAYALEIMPYRLRAKGLVIMNVVVQAVLAIGNQTNKLAWNNLPRHWNFMLFYTLWNLCEFVFVYFVYVETKGPTLEEIARIFDGQRAVPREQVEKARHQGFVLETKAA</sequence>
<evidence type="ECO:0000313" key="11">
    <source>
        <dbReference type="Proteomes" id="UP000557566"/>
    </source>
</evidence>
<dbReference type="InterPro" id="IPR005828">
    <property type="entry name" value="MFS_sugar_transport-like"/>
</dbReference>
<dbReference type="AlphaFoldDB" id="A0A8H4PNQ9"/>
<dbReference type="Gene3D" id="1.20.1250.20">
    <property type="entry name" value="MFS general substrate transporter like domains"/>
    <property type="match status" value="1"/>
</dbReference>
<name>A0A8H4PNQ9_9HYPO</name>
<dbReference type="InterPro" id="IPR050360">
    <property type="entry name" value="MFS_Sugar_Transporters"/>
</dbReference>
<dbReference type="NCBIfam" id="TIGR00879">
    <property type="entry name" value="SP"/>
    <property type="match status" value="1"/>
</dbReference>
<evidence type="ECO:0000256" key="8">
    <source>
        <dbReference type="SAM" id="Phobius"/>
    </source>
</evidence>
<feature type="transmembrane region" description="Helical" evidence="8">
    <location>
        <begin position="284"/>
        <end position="302"/>
    </location>
</feature>
<dbReference type="InterPro" id="IPR036259">
    <property type="entry name" value="MFS_trans_sf"/>
</dbReference>
<comment type="caution">
    <text evidence="10">The sequence shown here is derived from an EMBL/GenBank/DDBJ whole genome shotgun (WGS) entry which is preliminary data.</text>
</comment>
<evidence type="ECO:0000256" key="4">
    <source>
        <dbReference type="ARBA" id="ARBA00022692"/>
    </source>
</evidence>
<keyword evidence="11" id="KW-1185">Reference proteome</keyword>
<feature type="domain" description="Major facilitator superfamily (MFS) profile" evidence="9">
    <location>
        <begin position="34"/>
        <end position="489"/>
    </location>
</feature>
<feature type="transmembrane region" description="Helical" evidence="8">
    <location>
        <begin position="71"/>
        <end position="92"/>
    </location>
</feature>
<feature type="transmembrane region" description="Helical" evidence="8">
    <location>
        <begin position="31"/>
        <end position="51"/>
    </location>
</feature>
<feature type="transmembrane region" description="Helical" evidence="8">
    <location>
        <begin position="464"/>
        <end position="485"/>
    </location>
</feature>
<dbReference type="InterPro" id="IPR005829">
    <property type="entry name" value="Sugar_transporter_CS"/>
</dbReference>
<evidence type="ECO:0000256" key="1">
    <source>
        <dbReference type="ARBA" id="ARBA00004141"/>
    </source>
</evidence>
<organism evidence="10 11">
    <name type="scientific">Ophiocordyceps sinensis</name>
    <dbReference type="NCBI Taxonomy" id="72228"/>
    <lineage>
        <taxon>Eukaryota</taxon>
        <taxon>Fungi</taxon>
        <taxon>Dikarya</taxon>
        <taxon>Ascomycota</taxon>
        <taxon>Pezizomycotina</taxon>
        <taxon>Sordariomycetes</taxon>
        <taxon>Hypocreomycetidae</taxon>
        <taxon>Hypocreales</taxon>
        <taxon>Ophiocordycipitaceae</taxon>
        <taxon>Ophiocordyceps</taxon>
    </lineage>
</organism>
<feature type="transmembrane region" description="Helical" evidence="8">
    <location>
        <begin position="401"/>
        <end position="423"/>
    </location>
</feature>
<gene>
    <name evidence="10" type="ORF">G6O67_005998</name>
</gene>
<dbReference type="EMBL" id="JAAVMX010000006">
    <property type="protein sequence ID" value="KAF4507354.1"/>
    <property type="molecule type" value="Genomic_DNA"/>
</dbReference>
<keyword evidence="6 8" id="KW-0472">Membrane</keyword>
<dbReference type="PANTHER" id="PTHR48022">
    <property type="entry name" value="PLASTIDIC GLUCOSE TRANSPORTER 4"/>
    <property type="match status" value="1"/>
</dbReference>
<keyword evidence="4 8" id="KW-0812">Transmembrane</keyword>
<dbReference type="GO" id="GO:0016020">
    <property type="term" value="C:membrane"/>
    <property type="evidence" value="ECO:0007669"/>
    <property type="project" value="UniProtKB-SubCell"/>
</dbReference>
<evidence type="ECO:0000256" key="3">
    <source>
        <dbReference type="ARBA" id="ARBA00022448"/>
    </source>
</evidence>
<comment type="similarity">
    <text evidence="2 7">Belongs to the major facilitator superfamily. Sugar transporter (TC 2.A.1.1) family.</text>
</comment>
<evidence type="ECO:0000256" key="6">
    <source>
        <dbReference type="ARBA" id="ARBA00023136"/>
    </source>
</evidence>
<dbReference type="InterPro" id="IPR003663">
    <property type="entry name" value="Sugar/inositol_transpt"/>
</dbReference>
<feature type="transmembrane region" description="Helical" evidence="8">
    <location>
        <begin position="350"/>
        <end position="373"/>
    </location>
</feature>
<dbReference type="FunFam" id="1.20.1250.20:FF:000117">
    <property type="entry name" value="MFS hexose transporter"/>
    <property type="match status" value="1"/>
</dbReference>
<feature type="transmembrane region" description="Helical" evidence="8">
    <location>
        <begin position="104"/>
        <end position="127"/>
    </location>
</feature>
<evidence type="ECO:0000256" key="7">
    <source>
        <dbReference type="RuleBase" id="RU003346"/>
    </source>
</evidence>
<comment type="subcellular location">
    <subcellularLocation>
        <location evidence="1">Membrane</location>
        <topology evidence="1">Multi-pass membrane protein</topology>
    </subcellularLocation>
</comment>
<proteinExistence type="inferred from homology"/>
<evidence type="ECO:0000256" key="2">
    <source>
        <dbReference type="ARBA" id="ARBA00010992"/>
    </source>
</evidence>
<dbReference type="GO" id="GO:0005351">
    <property type="term" value="F:carbohydrate:proton symporter activity"/>
    <property type="evidence" value="ECO:0007669"/>
    <property type="project" value="TreeGrafter"/>
</dbReference>
<keyword evidence="3 7" id="KW-0813">Transport</keyword>
<dbReference type="Pfam" id="PF00083">
    <property type="entry name" value="Sugar_tr"/>
    <property type="match status" value="1"/>
</dbReference>
<evidence type="ECO:0000259" key="9">
    <source>
        <dbReference type="PROSITE" id="PS50850"/>
    </source>
</evidence>
<accession>A0A8H4PNQ9</accession>
<dbReference type="PROSITE" id="PS50850">
    <property type="entry name" value="MFS"/>
    <property type="match status" value="1"/>
</dbReference>
<dbReference type="OrthoDB" id="6133115at2759"/>
<evidence type="ECO:0000313" key="10">
    <source>
        <dbReference type="EMBL" id="KAF4507354.1"/>
    </source>
</evidence>
<protein>
    <recommendedName>
        <fullName evidence="9">Major facilitator superfamily (MFS) profile domain-containing protein</fullName>
    </recommendedName>
</protein>
<feature type="transmembrane region" description="Helical" evidence="8">
    <location>
        <begin position="435"/>
        <end position="452"/>
    </location>
</feature>
<feature type="transmembrane region" description="Helical" evidence="8">
    <location>
        <begin position="322"/>
        <end position="343"/>
    </location>
</feature>
<dbReference type="InterPro" id="IPR020846">
    <property type="entry name" value="MFS_dom"/>
</dbReference>
<dbReference type="PROSITE" id="PS00216">
    <property type="entry name" value="SUGAR_TRANSPORT_1"/>
    <property type="match status" value="1"/>
</dbReference>
<evidence type="ECO:0000256" key="5">
    <source>
        <dbReference type="ARBA" id="ARBA00022989"/>
    </source>
</evidence>
<reference evidence="10 11" key="1">
    <citation type="journal article" date="2020" name="Genome Biol. Evol.">
        <title>A new high-quality draft genome assembly of the Chinese cordyceps Ophiocordyceps sinensis.</title>
        <authorList>
            <person name="Shu R."/>
            <person name="Zhang J."/>
            <person name="Meng Q."/>
            <person name="Zhang H."/>
            <person name="Zhou G."/>
            <person name="Li M."/>
            <person name="Wu P."/>
            <person name="Zhao Y."/>
            <person name="Chen C."/>
            <person name="Qin Q."/>
        </authorList>
    </citation>
    <scope>NUCLEOTIDE SEQUENCE [LARGE SCALE GENOMIC DNA]</scope>
    <source>
        <strain evidence="10 11">IOZ07</strain>
    </source>
</reference>
<dbReference type="SUPFAM" id="SSF103473">
    <property type="entry name" value="MFS general substrate transporter"/>
    <property type="match status" value="1"/>
</dbReference>
<keyword evidence="5 8" id="KW-1133">Transmembrane helix</keyword>